<keyword evidence="3" id="KW-1185">Reference proteome</keyword>
<keyword evidence="1" id="KW-1133">Transmembrane helix</keyword>
<protein>
    <recommendedName>
        <fullName evidence="4">DUF2306 domain-containing protein</fullName>
    </recommendedName>
</protein>
<feature type="transmembrane region" description="Helical" evidence="1">
    <location>
        <begin position="91"/>
        <end position="108"/>
    </location>
</feature>
<proteinExistence type="predicted"/>
<dbReference type="EMBL" id="CAKMMW010000022">
    <property type="protein sequence ID" value="CAH1223028.1"/>
    <property type="molecule type" value="Genomic_DNA"/>
</dbReference>
<dbReference type="InterPro" id="IPR018750">
    <property type="entry name" value="DUF2306_membrane"/>
</dbReference>
<feature type="transmembrane region" description="Helical" evidence="1">
    <location>
        <begin position="7"/>
        <end position="27"/>
    </location>
</feature>
<evidence type="ECO:0000256" key="1">
    <source>
        <dbReference type="SAM" id="Phobius"/>
    </source>
</evidence>
<evidence type="ECO:0000313" key="3">
    <source>
        <dbReference type="Proteomes" id="UP000838821"/>
    </source>
</evidence>
<feature type="transmembrane region" description="Helical" evidence="1">
    <location>
        <begin position="120"/>
        <end position="137"/>
    </location>
</feature>
<dbReference type="Pfam" id="PF10067">
    <property type="entry name" value="DUF2306"/>
    <property type="match status" value="1"/>
</dbReference>
<sequence>MSTSKKAYLFMLLITFLFIVYVLYANFVHDPQATAFLGHKEALKRALHTEVWLKVMNVHVIFACMAMLSGAANFSTVILKKYRKFHRMNGYFYLISVVIVDVTSGYMAPYATGGKASSMGFNLMNIVWLVMTIVAIVKIKKKQVNPHRKWMTRSYAFVFTNLTIHTITALLHDGIGLAYITSYTIAVYGSIICLMLAAEIVIRTVFRKPSTTII</sequence>
<evidence type="ECO:0008006" key="4">
    <source>
        <dbReference type="Google" id="ProtNLM"/>
    </source>
</evidence>
<dbReference type="Proteomes" id="UP000838821">
    <property type="component" value="Unassembled WGS sequence"/>
</dbReference>
<feature type="transmembrane region" description="Helical" evidence="1">
    <location>
        <begin position="58"/>
        <end position="79"/>
    </location>
</feature>
<reference evidence="2" key="1">
    <citation type="submission" date="2022-01" db="EMBL/GenBank/DDBJ databases">
        <authorList>
            <person name="Criscuolo A."/>
        </authorList>
    </citation>
    <scope>NUCLEOTIDE SEQUENCE</scope>
    <source>
        <strain evidence="2">CIP111891</strain>
    </source>
</reference>
<organism evidence="2 3">
    <name type="scientific">Paenibacillus allorhizoplanae</name>
    <dbReference type="NCBI Taxonomy" id="2905648"/>
    <lineage>
        <taxon>Bacteria</taxon>
        <taxon>Bacillati</taxon>
        <taxon>Bacillota</taxon>
        <taxon>Bacilli</taxon>
        <taxon>Bacillales</taxon>
        <taxon>Paenibacillaceae</taxon>
        <taxon>Paenibacillus</taxon>
    </lineage>
</organism>
<comment type="caution">
    <text evidence="2">The sequence shown here is derived from an EMBL/GenBank/DDBJ whole genome shotgun (WGS) entry which is preliminary data.</text>
</comment>
<feature type="transmembrane region" description="Helical" evidence="1">
    <location>
        <begin position="158"/>
        <end position="179"/>
    </location>
</feature>
<evidence type="ECO:0000313" key="2">
    <source>
        <dbReference type="EMBL" id="CAH1223028.1"/>
    </source>
</evidence>
<feature type="transmembrane region" description="Helical" evidence="1">
    <location>
        <begin position="185"/>
        <end position="206"/>
    </location>
</feature>
<keyword evidence="1" id="KW-0472">Membrane</keyword>
<name>A0ABN8H2S9_9BACL</name>
<keyword evidence="1" id="KW-0812">Transmembrane</keyword>
<gene>
    <name evidence="2" type="ORF">PAECIP111891_05438</name>
</gene>
<accession>A0ABN8H2S9</accession>